<evidence type="ECO:0000313" key="2">
    <source>
        <dbReference type="EMBL" id="OKL43225.1"/>
    </source>
</evidence>
<dbReference type="OrthoDB" id="4427992at2"/>
<keyword evidence="3" id="KW-1185">Reference proteome</keyword>
<dbReference type="Pfam" id="PF03334">
    <property type="entry name" value="PhaG_MnhG_YufB"/>
    <property type="match status" value="1"/>
</dbReference>
<keyword evidence="1" id="KW-1133">Transmembrane helix</keyword>
<feature type="transmembrane region" description="Helical" evidence="1">
    <location>
        <begin position="40"/>
        <end position="60"/>
    </location>
</feature>
<feature type="transmembrane region" description="Helical" evidence="1">
    <location>
        <begin position="6"/>
        <end position="28"/>
    </location>
</feature>
<gene>
    <name evidence="2" type="ORF">A3843_16095</name>
</gene>
<comment type="caution">
    <text evidence="2">The sequence shown here is derived from an EMBL/GenBank/DDBJ whole genome shotgun (WGS) entry which is preliminary data.</text>
</comment>
<dbReference type="STRING" id="197461.A3843_16095"/>
<accession>A0A1U7JEU2</accession>
<keyword evidence="1" id="KW-0472">Membrane</keyword>
<dbReference type="NCBIfam" id="NF009314">
    <property type="entry name" value="PRK12674.1-2"/>
    <property type="match status" value="1"/>
</dbReference>
<dbReference type="InterPro" id="IPR005133">
    <property type="entry name" value="PhaG_MnhG_YufB"/>
</dbReference>
<dbReference type="NCBIfam" id="TIGR01300">
    <property type="entry name" value="CPA3_mnhG_phaG"/>
    <property type="match status" value="1"/>
</dbReference>
<dbReference type="AlphaFoldDB" id="A0A1U7JEU2"/>
<dbReference type="PANTHER" id="PTHR34703:SF1">
    <property type="entry name" value="ANTIPORTER SUBUNIT MNHG2-RELATED"/>
    <property type="match status" value="1"/>
</dbReference>
<keyword evidence="1" id="KW-0812">Transmembrane</keyword>
<reference evidence="2 3" key="1">
    <citation type="submission" date="2016-03" db="EMBL/GenBank/DDBJ databases">
        <title>Genome sequence of Nesiotobacter sp. nov., a moderately halophilic alphaproteobacterium isolated from the Yellow Sea, China.</title>
        <authorList>
            <person name="Zhang G."/>
            <person name="Zhang R."/>
        </authorList>
    </citation>
    <scope>NUCLEOTIDE SEQUENCE [LARGE SCALE GENOMIC DNA]</scope>
    <source>
        <strain evidence="2 3">WB1-6</strain>
    </source>
</reference>
<evidence type="ECO:0000313" key="3">
    <source>
        <dbReference type="Proteomes" id="UP000185783"/>
    </source>
</evidence>
<dbReference type="PANTHER" id="PTHR34703">
    <property type="entry name" value="ANTIPORTER SUBUNIT MNHG2-RELATED"/>
    <property type="match status" value="1"/>
</dbReference>
<dbReference type="EMBL" id="LVVZ01000022">
    <property type="protein sequence ID" value="OKL43225.1"/>
    <property type="molecule type" value="Genomic_DNA"/>
</dbReference>
<dbReference type="Proteomes" id="UP000185783">
    <property type="component" value="Unassembled WGS sequence"/>
</dbReference>
<feature type="transmembrane region" description="Helical" evidence="1">
    <location>
        <begin position="66"/>
        <end position="87"/>
    </location>
</feature>
<sequence>MMALHDILVGLLLISGSIFAFAAAMGLLRLKDVYQRMHAASKAGTLGSGLMLLGLGIYAIDLGVFARAFAGFCFFILTAPVAAHLIARAAYAVGYRPTQDTIMDPRVPPQPGSDNAG</sequence>
<evidence type="ECO:0000256" key="1">
    <source>
        <dbReference type="SAM" id="Phobius"/>
    </source>
</evidence>
<proteinExistence type="predicted"/>
<dbReference type="GO" id="GO:0015385">
    <property type="term" value="F:sodium:proton antiporter activity"/>
    <property type="evidence" value="ECO:0007669"/>
    <property type="project" value="TreeGrafter"/>
</dbReference>
<organism evidence="2 3">
    <name type="scientific">Pseudovibrio exalbescens</name>
    <dbReference type="NCBI Taxonomy" id="197461"/>
    <lineage>
        <taxon>Bacteria</taxon>
        <taxon>Pseudomonadati</taxon>
        <taxon>Pseudomonadota</taxon>
        <taxon>Alphaproteobacteria</taxon>
        <taxon>Hyphomicrobiales</taxon>
        <taxon>Stappiaceae</taxon>
        <taxon>Pseudovibrio</taxon>
    </lineage>
</organism>
<dbReference type="RefSeq" id="WP_028483013.1">
    <property type="nucleotide sequence ID" value="NZ_LVVZ01000022.1"/>
</dbReference>
<name>A0A1U7JEU2_9HYPH</name>
<protein>
    <submittedName>
        <fullName evidence="2">Na+/H+ antiporter subunit G</fullName>
    </submittedName>
</protein>